<comment type="caution">
    <text evidence="1">The sequence shown here is derived from an EMBL/GenBank/DDBJ whole genome shotgun (WGS) entry which is preliminary data.</text>
</comment>
<evidence type="ECO:0000313" key="2">
    <source>
        <dbReference type="Proteomes" id="UP000634136"/>
    </source>
</evidence>
<keyword evidence="2" id="KW-1185">Reference proteome</keyword>
<dbReference type="EMBL" id="JAAIUW010000013">
    <property type="protein sequence ID" value="KAF7803361.1"/>
    <property type="molecule type" value="Genomic_DNA"/>
</dbReference>
<name>A0A834W2F2_9FABA</name>
<reference evidence="1" key="1">
    <citation type="submission" date="2020-09" db="EMBL/GenBank/DDBJ databases">
        <title>Genome-Enabled Discovery of Anthraquinone Biosynthesis in Senna tora.</title>
        <authorList>
            <person name="Kang S.-H."/>
            <person name="Pandey R.P."/>
            <person name="Lee C.-M."/>
            <person name="Sim J.-S."/>
            <person name="Jeong J.-T."/>
            <person name="Choi B.-S."/>
            <person name="Jung M."/>
            <person name="Ginzburg D."/>
            <person name="Zhao K."/>
            <person name="Won S.Y."/>
            <person name="Oh T.-J."/>
            <person name="Yu Y."/>
            <person name="Kim N.-H."/>
            <person name="Lee O.R."/>
            <person name="Lee T.-H."/>
            <person name="Bashyal P."/>
            <person name="Kim T.-S."/>
            <person name="Lee W.-H."/>
            <person name="Kawkins C."/>
            <person name="Kim C.-K."/>
            <person name="Kim J.S."/>
            <person name="Ahn B.O."/>
            <person name="Rhee S.Y."/>
            <person name="Sohng J.K."/>
        </authorList>
    </citation>
    <scope>NUCLEOTIDE SEQUENCE</scope>
    <source>
        <tissue evidence="1">Leaf</tissue>
    </source>
</reference>
<proteinExistence type="predicted"/>
<dbReference type="Proteomes" id="UP000634136">
    <property type="component" value="Unassembled WGS sequence"/>
</dbReference>
<sequence length="44" mass="5086">MEYCTDQIMIGCWIKARPLVLIRLKRGRLSAVGGVMTWKYLIDS</sequence>
<gene>
    <name evidence="1" type="ORF">G2W53_042472</name>
</gene>
<evidence type="ECO:0000313" key="1">
    <source>
        <dbReference type="EMBL" id="KAF7803361.1"/>
    </source>
</evidence>
<accession>A0A834W2F2</accession>
<protein>
    <submittedName>
        <fullName evidence="1">Uncharacterized protein</fullName>
    </submittedName>
</protein>
<dbReference type="AlphaFoldDB" id="A0A834W2F2"/>
<organism evidence="1 2">
    <name type="scientific">Senna tora</name>
    <dbReference type="NCBI Taxonomy" id="362788"/>
    <lineage>
        <taxon>Eukaryota</taxon>
        <taxon>Viridiplantae</taxon>
        <taxon>Streptophyta</taxon>
        <taxon>Embryophyta</taxon>
        <taxon>Tracheophyta</taxon>
        <taxon>Spermatophyta</taxon>
        <taxon>Magnoliopsida</taxon>
        <taxon>eudicotyledons</taxon>
        <taxon>Gunneridae</taxon>
        <taxon>Pentapetalae</taxon>
        <taxon>rosids</taxon>
        <taxon>fabids</taxon>
        <taxon>Fabales</taxon>
        <taxon>Fabaceae</taxon>
        <taxon>Caesalpinioideae</taxon>
        <taxon>Cassia clade</taxon>
        <taxon>Senna</taxon>
    </lineage>
</organism>